<organism evidence="1 2">
    <name type="scientific">Oedothorax gibbosus</name>
    <dbReference type="NCBI Taxonomy" id="931172"/>
    <lineage>
        <taxon>Eukaryota</taxon>
        <taxon>Metazoa</taxon>
        <taxon>Ecdysozoa</taxon>
        <taxon>Arthropoda</taxon>
        <taxon>Chelicerata</taxon>
        <taxon>Arachnida</taxon>
        <taxon>Araneae</taxon>
        <taxon>Araneomorphae</taxon>
        <taxon>Entelegynae</taxon>
        <taxon>Araneoidea</taxon>
        <taxon>Linyphiidae</taxon>
        <taxon>Erigoninae</taxon>
        <taxon>Oedothorax</taxon>
    </lineage>
</organism>
<proteinExistence type="predicted"/>
<evidence type="ECO:0000313" key="2">
    <source>
        <dbReference type="Proteomes" id="UP000827092"/>
    </source>
</evidence>
<keyword evidence="2" id="KW-1185">Reference proteome</keyword>
<dbReference type="AlphaFoldDB" id="A0AAV6VNH2"/>
<dbReference type="EMBL" id="JAFNEN010000053">
    <property type="protein sequence ID" value="KAG8197573.1"/>
    <property type="molecule type" value="Genomic_DNA"/>
</dbReference>
<reference evidence="1 2" key="1">
    <citation type="journal article" date="2022" name="Nat. Ecol. Evol.">
        <title>A masculinizing supergene underlies an exaggerated male reproductive morph in a spider.</title>
        <authorList>
            <person name="Hendrickx F."/>
            <person name="De Corte Z."/>
            <person name="Sonet G."/>
            <person name="Van Belleghem S.M."/>
            <person name="Kostlbacher S."/>
            <person name="Vangestel C."/>
        </authorList>
    </citation>
    <scope>NUCLEOTIDE SEQUENCE [LARGE SCALE GENOMIC DNA]</scope>
    <source>
        <strain evidence="1">W744_W776</strain>
    </source>
</reference>
<accession>A0AAV6VNH2</accession>
<evidence type="ECO:0000313" key="1">
    <source>
        <dbReference type="EMBL" id="KAG8197573.1"/>
    </source>
</evidence>
<comment type="caution">
    <text evidence="1">The sequence shown here is derived from an EMBL/GenBank/DDBJ whole genome shotgun (WGS) entry which is preliminary data.</text>
</comment>
<sequence length="99" mass="11673">MQYTRTPIQIKIFLYVQSAFVTSSTMAPYSRMGNWFPFYVSNLPPSHVSPFHAMNHSLFVPFDVSDHRNYLYWEKLRSSSLLPLNPIGMEKRSRICYFS</sequence>
<name>A0AAV6VNH2_9ARAC</name>
<dbReference type="Proteomes" id="UP000827092">
    <property type="component" value="Unassembled WGS sequence"/>
</dbReference>
<gene>
    <name evidence="1" type="ORF">JTE90_021303</name>
</gene>
<protein>
    <submittedName>
        <fullName evidence="1">Uncharacterized protein</fullName>
    </submittedName>
</protein>